<protein>
    <submittedName>
        <fullName evidence="2">Geranylgeranyl pyrophosphate synthetase</fullName>
    </submittedName>
</protein>
<dbReference type="PANTHER" id="PTHR35179">
    <property type="entry name" value="PROTEIN CBG02620"/>
    <property type="match status" value="1"/>
</dbReference>
<gene>
    <name evidence="2" type="ORF">DDE83_003801</name>
</gene>
<organism evidence="2 3">
    <name type="scientific">Stemphylium lycopersici</name>
    <name type="common">Tomato gray leaf spot disease fungus</name>
    <name type="synonym">Thyrospora lycopersici</name>
    <dbReference type="NCBI Taxonomy" id="183478"/>
    <lineage>
        <taxon>Eukaryota</taxon>
        <taxon>Fungi</taxon>
        <taxon>Dikarya</taxon>
        <taxon>Ascomycota</taxon>
        <taxon>Pezizomycotina</taxon>
        <taxon>Dothideomycetes</taxon>
        <taxon>Pleosporomycetidae</taxon>
        <taxon>Pleosporales</taxon>
        <taxon>Pleosporineae</taxon>
        <taxon>Pleosporaceae</taxon>
        <taxon>Stemphylium</taxon>
    </lineage>
</organism>
<keyword evidence="3" id="KW-1185">Reference proteome</keyword>
<feature type="region of interest" description="Disordered" evidence="1">
    <location>
        <begin position="1"/>
        <end position="41"/>
    </location>
</feature>
<reference evidence="3" key="1">
    <citation type="submission" date="2018-05" db="EMBL/GenBank/DDBJ databases">
        <title>Draft genome sequence of Stemphylium lycopersici strain CIDEFI 213.</title>
        <authorList>
            <person name="Medina R."/>
            <person name="Franco M.E.E."/>
            <person name="Lucentini C.G."/>
            <person name="Saparrat M.C.N."/>
            <person name="Balatti P.A."/>
        </authorList>
    </citation>
    <scope>NUCLEOTIDE SEQUENCE [LARGE SCALE GENOMIC DNA]</scope>
    <source>
        <strain evidence="3">CIDEFI 213</strain>
    </source>
</reference>
<dbReference type="STRING" id="183478.A0A364N6L0"/>
<feature type="compositionally biased region" description="Basic residues" evidence="1">
    <location>
        <begin position="18"/>
        <end position="31"/>
    </location>
</feature>
<accession>A0A364N6L0</accession>
<evidence type="ECO:0000313" key="3">
    <source>
        <dbReference type="Proteomes" id="UP000249619"/>
    </source>
</evidence>
<dbReference type="Proteomes" id="UP000249619">
    <property type="component" value="Unassembled WGS sequence"/>
</dbReference>
<name>A0A364N6L0_STELY</name>
<comment type="caution">
    <text evidence="2">The sequence shown here is derived from an EMBL/GenBank/DDBJ whole genome shotgun (WGS) entry which is preliminary data.</text>
</comment>
<dbReference type="EMBL" id="QGDH01000044">
    <property type="protein sequence ID" value="RAR12882.1"/>
    <property type="molecule type" value="Genomic_DNA"/>
</dbReference>
<sequence>MSSMASFSGNGRGGFAPRRGRGRGGRVPHFSKPREQVKPDINKHPLGKLVKTFSILDLKVGSGQALPDTEISDCQYVASYNWLNSQNPTIVVPGRPPQWTPLQTPRRLDEDSGRYFRDPNAAKFPEYPMVSVVRAILEAQPEYPTEDIDLFACGSTLGNLLRFARGIDKAFRFTIEIIQNTIFFVRKENDPREIIEGIHGFGHTFPEAYTTWEQDVKGSDSHQRIVRYKFGGLECLVRFESDGYIKGPSTNRDRSGKSIPEEEDLAQALQDVTVSTSSAVKCGTPNDLILKQGGSEVPQGSIFDLKTRSGKYKKDIDMGDIYPQLWLKQIPNFIVAYHDGAGLFQDIRVQDVKDGVRGWTKDNVDGIRRFAELLNKIMGVAKNSQESVLDVYCPGADRLEIREPCGIAPSALPTELKSCWKGKGAHAPLTHEEFVALADDVEHRSNGSDDDFEYSSDHKPEYTFDVDSDDEPDYTACSAHDCGYCGKCSY</sequence>
<feature type="compositionally biased region" description="Basic and acidic residues" evidence="1">
    <location>
        <begin position="32"/>
        <end position="41"/>
    </location>
</feature>
<evidence type="ECO:0000256" key="1">
    <source>
        <dbReference type="SAM" id="MobiDB-lite"/>
    </source>
</evidence>
<dbReference type="AlphaFoldDB" id="A0A364N6L0"/>
<feature type="region of interest" description="Disordered" evidence="1">
    <location>
        <begin position="444"/>
        <end position="467"/>
    </location>
</feature>
<proteinExistence type="predicted"/>
<evidence type="ECO:0000313" key="2">
    <source>
        <dbReference type="EMBL" id="RAR12882.1"/>
    </source>
</evidence>
<dbReference type="PANTHER" id="PTHR35179:SF2">
    <property type="entry name" value="START DOMAIN-CONTAINING PROTEIN"/>
    <property type="match status" value="1"/>
</dbReference>